<name>A0AA39A1A3_VITRO</name>
<comment type="caution">
    <text evidence="1">The sequence shown here is derived from an EMBL/GenBank/DDBJ whole genome shotgun (WGS) entry which is preliminary data.</text>
</comment>
<reference evidence="1 2" key="1">
    <citation type="journal article" date="2023" name="BMC Biotechnol.">
        <title>Vitis rotundifolia cv Carlos genome sequencing.</title>
        <authorList>
            <person name="Huff M."/>
            <person name="Hulse-Kemp A."/>
            <person name="Scheffler B."/>
            <person name="Youngblood R."/>
            <person name="Simpson S."/>
            <person name="Babiker E."/>
            <person name="Staton M."/>
        </authorList>
    </citation>
    <scope>NUCLEOTIDE SEQUENCE [LARGE SCALE GENOMIC DNA]</scope>
    <source>
        <tissue evidence="1">Leaf</tissue>
    </source>
</reference>
<protein>
    <submittedName>
        <fullName evidence="1">Uncharacterized protein</fullName>
    </submittedName>
</protein>
<evidence type="ECO:0000313" key="2">
    <source>
        <dbReference type="Proteomes" id="UP001168098"/>
    </source>
</evidence>
<sequence length="142" mass="16283">MATNLRVEFYKRQHKRLSKSIVIDTSSSKKTCRTPGPDFPSKSIPSTPIAVVASSPDEKPSSIGDIPYYEMKKPFVFLENINEESFKCLNHSPLHPKLAYVPNWEEMFELLSHILFFTEREPLVHDMGVLFQATQQILVEVD</sequence>
<accession>A0AA39A1A3</accession>
<dbReference type="EMBL" id="JARBHA010000006">
    <property type="protein sequence ID" value="KAJ9699120.1"/>
    <property type="molecule type" value="Genomic_DNA"/>
</dbReference>
<gene>
    <name evidence="1" type="ORF">PVL29_007953</name>
</gene>
<keyword evidence="2" id="KW-1185">Reference proteome</keyword>
<dbReference type="AlphaFoldDB" id="A0AA39A1A3"/>
<organism evidence="1 2">
    <name type="scientific">Vitis rotundifolia</name>
    <name type="common">Muscadine grape</name>
    <dbReference type="NCBI Taxonomy" id="103349"/>
    <lineage>
        <taxon>Eukaryota</taxon>
        <taxon>Viridiplantae</taxon>
        <taxon>Streptophyta</taxon>
        <taxon>Embryophyta</taxon>
        <taxon>Tracheophyta</taxon>
        <taxon>Spermatophyta</taxon>
        <taxon>Magnoliopsida</taxon>
        <taxon>eudicotyledons</taxon>
        <taxon>Gunneridae</taxon>
        <taxon>Pentapetalae</taxon>
        <taxon>rosids</taxon>
        <taxon>Vitales</taxon>
        <taxon>Vitaceae</taxon>
        <taxon>Viteae</taxon>
        <taxon>Vitis</taxon>
    </lineage>
</organism>
<dbReference type="Proteomes" id="UP001168098">
    <property type="component" value="Unassembled WGS sequence"/>
</dbReference>
<proteinExistence type="predicted"/>
<evidence type="ECO:0000313" key="1">
    <source>
        <dbReference type="EMBL" id="KAJ9699120.1"/>
    </source>
</evidence>